<name>A0A914WZ51_9BILA</name>
<evidence type="ECO:0000313" key="1">
    <source>
        <dbReference type="Proteomes" id="UP000887566"/>
    </source>
</evidence>
<accession>A0A914WZ51</accession>
<sequence length="212" mass="24917">MAESALSSTKDGDLKMAQSKFVADLRRLAAAYKNWDAERQERGRWIDSTFEFGRKRRLVSAEETNKIWKSASLEEQSGFFAKFPLAVHILSGNLRGMSSSLQSDNWYLTKIYLSSIEFLRTDIVKMYEEEGHSRSEEMKADMENFEKYRGILMDKLATWRHPGYHSDTLNEWEKPQSLEGIPAEHSWWDEELKRGQFGEGKNEEEEEEWWNK</sequence>
<evidence type="ECO:0000313" key="2">
    <source>
        <dbReference type="WBParaSite" id="PSAMB.scaffold566size47004.g7229.t1"/>
    </source>
</evidence>
<proteinExistence type="predicted"/>
<keyword evidence="1" id="KW-1185">Reference proteome</keyword>
<organism evidence="1 2">
    <name type="scientific">Plectus sambesii</name>
    <dbReference type="NCBI Taxonomy" id="2011161"/>
    <lineage>
        <taxon>Eukaryota</taxon>
        <taxon>Metazoa</taxon>
        <taxon>Ecdysozoa</taxon>
        <taxon>Nematoda</taxon>
        <taxon>Chromadorea</taxon>
        <taxon>Plectida</taxon>
        <taxon>Plectina</taxon>
        <taxon>Plectoidea</taxon>
        <taxon>Plectidae</taxon>
        <taxon>Plectus</taxon>
    </lineage>
</organism>
<reference evidence="2" key="1">
    <citation type="submission" date="2022-11" db="UniProtKB">
        <authorList>
            <consortium name="WormBaseParasite"/>
        </authorList>
    </citation>
    <scope>IDENTIFICATION</scope>
</reference>
<dbReference type="AlphaFoldDB" id="A0A914WZ51"/>
<dbReference type="WBParaSite" id="PSAMB.scaffold566size47004.g7229.t1">
    <property type="protein sequence ID" value="PSAMB.scaffold566size47004.g7229.t1"/>
    <property type="gene ID" value="PSAMB.scaffold566size47004.g7229"/>
</dbReference>
<protein>
    <submittedName>
        <fullName evidence="2">Uncharacterized protein</fullName>
    </submittedName>
</protein>
<dbReference type="Proteomes" id="UP000887566">
    <property type="component" value="Unplaced"/>
</dbReference>